<dbReference type="InterPro" id="IPR004091">
    <property type="entry name" value="Chemotax_Me-accpt_rcpt_Me-site"/>
</dbReference>
<accession>A0A726RVF1</accession>
<keyword evidence="2" id="KW-1003">Cell membrane</keyword>
<evidence type="ECO:0000256" key="1">
    <source>
        <dbReference type="ARBA" id="ARBA00004429"/>
    </source>
</evidence>
<evidence type="ECO:0000313" key="17">
    <source>
        <dbReference type="EMBL" id="HAE1472557.1"/>
    </source>
</evidence>
<dbReference type="InterPro" id="IPR004090">
    <property type="entry name" value="Chemotax_Me-accpt_rcpt"/>
</dbReference>
<sequence length="547" mass="59008">MKNIKVITGVIATLGIFSALLLVTGILFYSAVSSDRLNFQNASALSYQQQELGGSFQTLIETRVTINRVAIRMLKNQRDPASLDAMNTLLTNAGASLNEAEKHFNNYVNSEAIAGKDPALDAQAEASFKQMYDVLQQSIHYLKADNYAAYGNLDAQKAQDDMEQVYNQWLSQNAQLIKLASDQNQSSFTQMQWTLGIILLIVLVVLAFIWQGLQRVLLRPLQRIMAHIQTIADGDLTHEIEAEGRSEMGQLAAGLKTMQQSLIRTVSAVRDNADSIYTGAGEISAGSSDLSSRTEQQASALEETAASMEQLTATVRQNSDNARQATGLAKTASETARKGGRVVDNVVHTMNDIAESSEKIVDITSVIDGIAFQTNILALNAAVEAVRAGEQGRGFAVVAGEVRTLASRSAQAAKEIKVLIENSVSRIDTGSTQVREAGETMKEIVTAVTRVTDIMGEIASASDEQSKGIEQVAQAVSEMDSVTQQNASLVEESAAAAAALEDQANELRQAVAVFRIQKQPRREAPPTPLSKGLTPQPAAEQASWESF</sequence>
<reference evidence="17" key="1">
    <citation type="journal article" date="2018" name="Genome Biol.">
        <title>SKESA: strategic k-mer extension for scrupulous assemblies.</title>
        <authorList>
            <person name="Souvorov A."/>
            <person name="Agarwala R."/>
            <person name="Lipman D.J."/>
        </authorList>
    </citation>
    <scope>NUCLEOTIDE SEQUENCE</scope>
    <source>
        <strain evidence="17">Salmonella enterica</strain>
    </source>
</reference>
<dbReference type="GO" id="GO:0007165">
    <property type="term" value="P:signal transduction"/>
    <property type="evidence" value="ECO:0007669"/>
    <property type="project" value="UniProtKB-KW"/>
</dbReference>
<evidence type="ECO:0000256" key="5">
    <source>
        <dbReference type="ARBA" id="ARBA00022519"/>
    </source>
</evidence>
<evidence type="ECO:0000256" key="2">
    <source>
        <dbReference type="ARBA" id="ARBA00022475"/>
    </source>
</evidence>
<evidence type="ECO:0000256" key="6">
    <source>
        <dbReference type="ARBA" id="ARBA00022692"/>
    </source>
</evidence>
<dbReference type="CDD" id="cd19407">
    <property type="entry name" value="Tar_Tsr_sensor"/>
    <property type="match status" value="1"/>
</dbReference>
<protein>
    <submittedName>
        <fullName evidence="17">Methyl-accepting chemotaxis citrate transducer</fullName>
    </submittedName>
</protein>
<reference evidence="17" key="2">
    <citation type="submission" date="2019-10" db="EMBL/GenBank/DDBJ databases">
        <authorList>
            <consortium name="NCBI Pathogen Detection Project"/>
        </authorList>
    </citation>
    <scope>NUCLEOTIDE SEQUENCE</scope>
    <source>
        <strain evidence="17">Salmonella enterica</strain>
    </source>
</reference>
<dbReference type="FunFam" id="1.20.120.30:FF:000005">
    <property type="entry name" value="Methyl-accepting chemotaxis citrate transducer"/>
    <property type="match status" value="1"/>
</dbReference>
<dbReference type="SMART" id="SM00283">
    <property type="entry name" value="MA"/>
    <property type="match status" value="1"/>
</dbReference>
<dbReference type="SUPFAM" id="SSF58104">
    <property type="entry name" value="Methyl-accepting chemotaxis protein (MCP) signaling domain"/>
    <property type="match status" value="1"/>
</dbReference>
<evidence type="ECO:0000256" key="12">
    <source>
        <dbReference type="SAM" id="Coils"/>
    </source>
</evidence>
<dbReference type="Gene3D" id="1.10.287.950">
    <property type="entry name" value="Methyl-accepting chemotaxis protein"/>
    <property type="match status" value="1"/>
</dbReference>
<evidence type="ECO:0000259" key="16">
    <source>
        <dbReference type="PROSITE" id="PS50885"/>
    </source>
</evidence>
<feature type="region of interest" description="Disordered" evidence="13">
    <location>
        <begin position="517"/>
        <end position="547"/>
    </location>
</feature>
<dbReference type="PANTHER" id="PTHR43531">
    <property type="entry name" value="PROTEIN ICFG"/>
    <property type="match status" value="1"/>
</dbReference>
<dbReference type="PROSITE" id="PS50111">
    <property type="entry name" value="CHEMOTAXIS_TRANSDUC_2"/>
    <property type="match status" value="1"/>
</dbReference>
<dbReference type="NCBIfam" id="NF047851">
    <property type="entry name" value="MCPCitTducer"/>
    <property type="match status" value="1"/>
</dbReference>
<feature type="domain" description="HAMP" evidence="16">
    <location>
        <begin position="215"/>
        <end position="267"/>
    </location>
</feature>
<dbReference type="GO" id="GO:0004888">
    <property type="term" value="F:transmembrane signaling receptor activity"/>
    <property type="evidence" value="ECO:0007669"/>
    <property type="project" value="InterPro"/>
</dbReference>
<dbReference type="CDD" id="cd06225">
    <property type="entry name" value="HAMP"/>
    <property type="match status" value="1"/>
</dbReference>
<comment type="subcellular location">
    <subcellularLocation>
        <location evidence="1">Cell inner membrane</location>
        <topology evidence="1">Multi-pass membrane protein</topology>
    </subcellularLocation>
</comment>
<keyword evidence="12" id="KW-0175">Coiled coil</keyword>
<dbReference type="InterPro" id="IPR003122">
    <property type="entry name" value="Tar_rcpt_lig-bd"/>
</dbReference>
<evidence type="ECO:0000256" key="13">
    <source>
        <dbReference type="SAM" id="MobiDB-lite"/>
    </source>
</evidence>
<dbReference type="CDD" id="cd11386">
    <property type="entry name" value="MCP_signal"/>
    <property type="match status" value="1"/>
</dbReference>
<evidence type="ECO:0000256" key="10">
    <source>
        <dbReference type="ARBA" id="ARBA00029447"/>
    </source>
</evidence>
<dbReference type="InterPro" id="IPR003660">
    <property type="entry name" value="HAMP_dom"/>
</dbReference>
<feature type="transmembrane region" description="Helical" evidence="14">
    <location>
        <begin position="6"/>
        <end position="29"/>
    </location>
</feature>
<organism evidence="17">
    <name type="scientific">Salmonella diarizonae</name>
    <dbReference type="NCBI Taxonomy" id="59204"/>
    <lineage>
        <taxon>Bacteria</taxon>
        <taxon>Pseudomonadati</taxon>
        <taxon>Pseudomonadota</taxon>
        <taxon>Gammaproteobacteria</taxon>
        <taxon>Enterobacterales</taxon>
        <taxon>Enterobacteriaceae</taxon>
        <taxon>Salmonella</taxon>
    </lineage>
</organism>
<dbReference type="Pfam" id="PF02203">
    <property type="entry name" value="TarH"/>
    <property type="match status" value="1"/>
</dbReference>
<evidence type="ECO:0000256" key="4">
    <source>
        <dbReference type="ARBA" id="ARBA00022500"/>
    </source>
</evidence>
<keyword evidence="9 11" id="KW-0807">Transducer</keyword>
<dbReference type="EMBL" id="DAAQZS010000001">
    <property type="protein sequence ID" value="HAE1472557.1"/>
    <property type="molecule type" value="Genomic_DNA"/>
</dbReference>
<keyword evidence="8 14" id="KW-0472">Membrane</keyword>
<dbReference type="FunFam" id="1.10.287.950:FF:000001">
    <property type="entry name" value="Methyl-accepting chemotaxis sensory transducer"/>
    <property type="match status" value="1"/>
</dbReference>
<dbReference type="InterPro" id="IPR051310">
    <property type="entry name" value="MCP_chemotaxis"/>
</dbReference>
<dbReference type="PRINTS" id="PR00260">
    <property type="entry name" value="CHEMTRNSDUCR"/>
</dbReference>
<dbReference type="Pfam" id="PF00672">
    <property type="entry name" value="HAMP"/>
    <property type="match status" value="1"/>
</dbReference>
<proteinExistence type="inferred from homology"/>
<evidence type="ECO:0000256" key="8">
    <source>
        <dbReference type="ARBA" id="ARBA00023136"/>
    </source>
</evidence>
<gene>
    <name evidence="17" type="ORF">G3A00_00620</name>
</gene>
<dbReference type="SMART" id="SM00319">
    <property type="entry name" value="TarH"/>
    <property type="match status" value="1"/>
</dbReference>
<evidence type="ECO:0000256" key="11">
    <source>
        <dbReference type="PROSITE-ProRule" id="PRU00284"/>
    </source>
</evidence>
<evidence type="ECO:0000256" key="14">
    <source>
        <dbReference type="SAM" id="Phobius"/>
    </source>
</evidence>
<dbReference type="PROSITE" id="PS00538">
    <property type="entry name" value="CHEMOTAXIS_TRANSDUC_1"/>
    <property type="match status" value="1"/>
</dbReference>
<evidence type="ECO:0000256" key="3">
    <source>
        <dbReference type="ARBA" id="ARBA00022481"/>
    </source>
</evidence>
<keyword evidence="6 14" id="KW-0812">Transmembrane</keyword>
<keyword evidence="7 14" id="KW-1133">Transmembrane helix</keyword>
<dbReference type="SMART" id="SM00304">
    <property type="entry name" value="HAMP"/>
    <property type="match status" value="1"/>
</dbReference>
<feature type="domain" description="Methyl-accepting transducer" evidence="15">
    <location>
        <begin position="272"/>
        <end position="501"/>
    </location>
</feature>
<dbReference type="SUPFAM" id="SSF47170">
    <property type="entry name" value="Aspartate receptor, ligand-binding domain"/>
    <property type="match status" value="1"/>
</dbReference>
<evidence type="ECO:0000256" key="7">
    <source>
        <dbReference type="ARBA" id="ARBA00022989"/>
    </source>
</evidence>
<dbReference type="GO" id="GO:0006935">
    <property type="term" value="P:chemotaxis"/>
    <property type="evidence" value="ECO:0007669"/>
    <property type="project" value="UniProtKB-KW"/>
</dbReference>
<comment type="caution">
    <text evidence="17">The sequence shown here is derived from an EMBL/GenBank/DDBJ whole genome shotgun (WGS) entry which is preliminary data.</text>
</comment>
<dbReference type="Gene3D" id="1.20.120.30">
    <property type="entry name" value="Aspartate receptor, ligand-binding domain"/>
    <property type="match status" value="1"/>
</dbReference>
<feature type="coiled-coil region" evidence="12">
    <location>
        <begin position="472"/>
        <end position="517"/>
    </location>
</feature>
<keyword evidence="4" id="KW-0145">Chemotaxis</keyword>
<dbReference type="AlphaFoldDB" id="A0A726RVF1"/>
<dbReference type="GO" id="GO:0005886">
    <property type="term" value="C:plasma membrane"/>
    <property type="evidence" value="ECO:0007669"/>
    <property type="project" value="UniProtKB-SubCell"/>
</dbReference>
<dbReference type="PANTHER" id="PTHR43531:SF16">
    <property type="entry name" value="METHYL-ACCEPTING CHEMOTAXIS PROTEIN II"/>
    <property type="match status" value="1"/>
</dbReference>
<dbReference type="InterPro" id="IPR004089">
    <property type="entry name" value="MCPsignal_dom"/>
</dbReference>
<name>A0A726RVF1_SALDZ</name>
<evidence type="ECO:0000256" key="9">
    <source>
        <dbReference type="ARBA" id="ARBA00023224"/>
    </source>
</evidence>
<dbReference type="Pfam" id="PF00015">
    <property type="entry name" value="MCPsignal"/>
    <property type="match status" value="1"/>
</dbReference>
<dbReference type="PROSITE" id="PS50885">
    <property type="entry name" value="HAMP"/>
    <property type="match status" value="1"/>
</dbReference>
<dbReference type="InterPro" id="IPR035440">
    <property type="entry name" value="4HB_MCP_dom_sf"/>
</dbReference>
<keyword evidence="5" id="KW-0997">Cell inner membrane</keyword>
<keyword evidence="3" id="KW-0488">Methylation</keyword>
<evidence type="ECO:0000259" key="15">
    <source>
        <dbReference type="PROSITE" id="PS50111"/>
    </source>
</evidence>
<comment type="similarity">
    <text evidence="10">Belongs to the methyl-accepting chemotaxis (MCP) protein family.</text>
</comment>
<feature type="transmembrane region" description="Helical" evidence="14">
    <location>
        <begin position="193"/>
        <end position="213"/>
    </location>
</feature>